<organism evidence="1 2">
    <name type="scientific">Pseudomonas arcuscaelestis</name>
    <dbReference type="NCBI Taxonomy" id="2710591"/>
    <lineage>
        <taxon>Bacteria</taxon>
        <taxon>Pseudomonadati</taxon>
        <taxon>Pseudomonadota</taxon>
        <taxon>Gammaproteobacteria</taxon>
        <taxon>Pseudomonadales</taxon>
        <taxon>Pseudomonadaceae</taxon>
        <taxon>Pseudomonas</taxon>
    </lineage>
</organism>
<name>A0ABS2C769_9PSED</name>
<protein>
    <submittedName>
        <fullName evidence="1">Uncharacterized protein</fullName>
    </submittedName>
</protein>
<gene>
    <name evidence="1" type="ORF">H8F21_28985</name>
</gene>
<reference evidence="1 2" key="1">
    <citation type="submission" date="2020-08" db="EMBL/GenBank/DDBJ databases">
        <title>Description of novel Pseudomonas species.</title>
        <authorList>
            <person name="Duman M."/>
            <person name="Mulet M."/>
            <person name="Altun S."/>
            <person name="Saticioglu I.B."/>
            <person name="Lalucat J."/>
            <person name="Garcia-Valdes E."/>
        </authorList>
    </citation>
    <scope>NUCLEOTIDE SEQUENCE [LARGE SCALE GENOMIC DNA]</scope>
    <source>
        <strain evidence="1 2">P66</strain>
    </source>
</reference>
<keyword evidence="2" id="KW-1185">Reference proteome</keyword>
<evidence type="ECO:0000313" key="2">
    <source>
        <dbReference type="Proteomes" id="UP000745663"/>
    </source>
</evidence>
<dbReference type="Proteomes" id="UP000745663">
    <property type="component" value="Unassembled WGS sequence"/>
</dbReference>
<sequence length="47" mass="5338">MTVLILGAIRDALRVCLRLSMYSPAAVRCSIGKLGLRDRRNPRQRKI</sequence>
<evidence type="ECO:0000313" key="1">
    <source>
        <dbReference type="EMBL" id="MBM5461590.1"/>
    </source>
</evidence>
<accession>A0ABS2C769</accession>
<comment type="caution">
    <text evidence="1">The sequence shown here is derived from an EMBL/GenBank/DDBJ whole genome shotgun (WGS) entry which is preliminary data.</text>
</comment>
<dbReference type="EMBL" id="JACOPV010000038">
    <property type="protein sequence ID" value="MBM5461590.1"/>
    <property type="molecule type" value="Genomic_DNA"/>
</dbReference>
<proteinExistence type="predicted"/>
<dbReference type="RefSeq" id="WP_203585818.1">
    <property type="nucleotide sequence ID" value="NZ_JACOPV010000038.1"/>
</dbReference>